<dbReference type="Proteomes" id="UP000053815">
    <property type="component" value="Unassembled WGS sequence"/>
</dbReference>
<evidence type="ECO:0000313" key="3">
    <source>
        <dbReference type="Proteomes" id="UP000053815"/>
    </source>
</evidence>
<feature type="region of interest" description="Disordered" evidence="1">
    <location>
        <begin position="1"/>
        <end position="33"/>
    </location>
</feature>
<evidence type="ECO:0000256" key="1">
    <source>
        <dbReference type="SAM" id="MobiDB-lite"/>
    </source>
</evidence>
<proteinExistence type="predicted"/>
<organism evidence="2">
    <name type="scientific">Mucor ambiguus</name>
    <dbReference type="NCBI Taxonomy" id="91626"/>
    <lineage>
        <taxon>Eukaryota</taxon>
        <taxon>Fungi</taxon>
        <taxon>Fungi incertae sedis</taxon>
        <taxon>Mucoromycota</taxon>
        <taxon>Mucoromycotina</taxon>
        <taxon>Mucoromycetes</taxon>
        <taxon>Mucorales</taxon>
        <taxon>Mucorineae</taxon>
        <taxon>Mucoraceae</taxon>
        <taxon>Mucor</taxon>
    </lineage>
</organism>
<dbReference type="EMBL" id="DF836476">
    <property type="protein sequence ID" value="GAN08056.1"/>
    <property type="molecule type" value="Genomic_DNA"/>
</dbReference>
<accession>A0A0C9MBS5</accession>
<sequence>MDEQDNDGSNKRFTAEEKEDPLQNKRIKKSPSPKKILSLDSQLTLLGKIKNKHSIPSSTRIKVAKKWYAAWEGYCLQLLPLHPPPVYLADDDDPDPDNYVLLPPRAVHYLRSWQVAIHLNDYECF</sequence>
<evidence type="ECO:0000313" key="2">
    <source>
        <dbReference type="EMBL" id="GAN08056.1"/>
    </source>
</evidence>
<name>A0A0C9MBS5_9FUNG</name>
<keyword evidence="3" id="KW-1185">Reference proteome</keyword>
<gene>
    <name evidence="2" type="ORF">MAM1_0187c07563</name>
</gene>
<protein>
    <recommendedName>
        <fullName evidence="4">DUSP domain-containing protein</fullName>
    </recommendedName>
</protein>
<evidence type="ECO:0008006" key="4">
    <source>
        <dbReference type="Google" id="ProtNLM"/>
    </source>
</evidence>
<reference evidence="2" key="1">
    <citation type="submission" date="2014-09" db="EMBL/GenBank/DDBJ databases">
        <title>Draft genome sequence of an oleaginous Mucoromycotina fungus Mucor ambiguus NBRC6742.</title>
        <authorList>
            <person name="Takeda I."/>
            <person name="Yamane N."/>
            <person name="Morita T."/>
            <person name="Tamano K."/>
            <person name="Machida M."/>
            <person name="Baker S."/>
            <person name="Koike H."/>
        </authorList>
    </citation>
    <scope>NUCLEOTIDE SEQUENCE</scope>
    <source>
        <strain evidence="2">NBRC 6742</strain>
    </source>
</reference>
<feature type="compositionally biased region" description="Basic and acidic residues" evidence="1">
    <location>
        <begin position="8"/>
        <end position="23"/>
    </location>
</feature>
<dbReference type="AlphaFoldDB" id="A0A0C9MBS5"/>